<reference evidence="1" key="1">
    <citation type="journal article" date="2002" name="Nature">
        <title>The genome sequence and structure of rice chromosome 1.</title>
        <authorList>
            <person name="Sasaki T."/>
            <person name="Matsumoto T."/>
            <person name="Yamamoto K."/>
            <person name="Sakata K."/>
            <person name="Baba T."/>
            <person name="Katayose Y."/>
            <person name="Wu J."/>
            <person name="Niimura Y."/>
            <person name="Cheng Z."/>
            <person name="Nagamura Y."/>
            <person name="Antonio B.A."/>
            <person name="Kanamori H."/>
            <person name="Hosokawa S."/>
            <person name="Masukawa M."/>
            <person name="Arikawa K."/>
            <person name="Chiden Y."/>
            <person name="Hayashi M."/>
            <person name="Okamoto M."/>
            <person name="Ando T."/>
            <person name="Aoki H."/>
            <person name="Arita K."/>
            <person name="Hamada M."/>
            <person name="Harada C."/>
            <person name="Hijishita S."/>
            <person name="Honda M."/>
            <person name="Ichikawa Y."/>
            <person name="Idonuma A."/>
            <person name="Iijima M."/>
            <person name="Ikeda M."/>
            <person name="Ikeno M."/>
            <person name="Itoh S."/>
            <person name="Itoh T."/>
            <person name="Itoh Y."/>
            <person name="Itoh Y."/>
            <person name="Iwabuchi A."/>
            <person name="Kamiya K."/>
            <person name="Karasawa W."/>
            <person name="Katagiri S."/>
            <person name="Kikuta A."/>
            <person name="Kobayashi N."/>
            <person name="Kono I."/>
            <person name="Machita K."/>
            <person name="Maehara T."/>
            <person name="Mizuno H."/>
            <person name="Mizubayashi T."/>
            <person name="Mukai Y."/>
            <person name="Nagasaki H."/>
            <person name="Nakashima M."/>
            <person name="Nakama Y."/>
            <person name="Nakamichi Y."/>
            <person name="Nakamura M."/>
            <person name="Namiki N."/>
            <person name="Negishi M."/>
            <person name="Ohta I."/>
            <person name="Ono N."/>
            <person name="Saji S."/>
            <person name="Sakai K."/>
            <person name="Shibata M."/>
            <person name="Shimokawa T."/>
            <person name="Shomura A."/>
            <person name="Song J."/>
            <person name="Takazaki Y."/>
            <person name="Terasawa K."/>
            <person name="Tsuji K."/>
            <person name="Waki K."/>
            <person name="Yamagata H."/>
            <person name="Yamane H."/>
            <person name="Yoshiki S."/>
            <person name="Yoshihara R."/>
            <person name="Yukawa K."/>
            <person name="Zhong H."/>
            <person name="Iwama H."/>
            <person name="Endo T."/>
            <person name="Ito H."/>
            <person name="Hahn J.H."/>
            <person name="Kim H.I."/>
            <person name="Eun M.Y."/>
            <person name="Yano M."/>
            <person name="Jiang J."/>
            <person name="Gojobori T."/>
        </authorList>
    </citation>
    <scope>NUCLEOTIDE SEQUENCE [LARGE SCALE GENOMIC DNA]</scope>
</reference>
<dbReference type="EMBL" id="AP003054">
    <property type="protein sequence ID" value="BAD73112.1"/>
    <property type="molecule type" value="Genomic_DNA"/>
</dbReference>
<dbReference type="AlphaFoldDB" id="Q5QN96"/>
<proteinExistence type="predicted"/>
<name>Q5QN96_ORYSJ</name>
<sequence>MDAEVRNSLFKEPVLHDTNKVGEPEVVIVEDAEVVIEPVPKKKCTGNKGFTIPPGVEVIHIPSTPQA</sequence>
<organism evidence="1">
    <name type="scientific">Oryza sativa subsp. japonica</name>
    <name type="common">Rice</name>
    <dbReference type="NCBI Taxonomy" id="39947"/>
    <lineage>
        <taxon>Eukaryota</taxon>
        <taxon>Viridiplantae</taxon>
        <taxon>Streptophyta</taxon>
        <taxon>Embryophyta</taxon>
        <taxon>Tracheophyta</taxon>
        <taxon>Spermatophyta</taxon>
        <taxon>Magnoliopsida</taxon>
        <taxon>Liliopsida</taxon>
        <taxon>Poales</taxon>
        <taxon>Poaceae</taxon>
        <taxon>BOP clade</taxon>
        <taxon>Oryzoideae</taxon>
        <taxon>Oryzeae</taxon>
        <taxon>Oryzinae</taxon>
        <taxon>Oryza</taxon>
        <taxon>Oryza sativa</taxon>
    </lineage>
</organism>
<accession>Q5QN96</accession>
<dbReference type="Proteomes" id="UP000817658">
    <property type="component" value="Chromosome 1"/>
</dbReference>
<evidence type="ECO:0000313" key="1">
    <source>
        <dbReference type="EMBL" id="BAD73112.1"/>
    </source>
</evidence>
<gene>
    <name evidence="1" type="primary">P0436D06.12</name>
</gene>
<protein>
    <submittedName>
        <fullName evidence="1">Uncharacterized protein P0436D06.12</fullName>
    </submittedName>
</protein>